<evidence type="ECO:0000256" key="5">
    <source>
        <dbReference type="ARBA" id="ARBA00023136"/>
    </source>
</evidence>
<name>A0A7S3TLN1_9SPIT</name>
<feature type="transmembrane region" description="Helical" evidence="8">
    <location>
        <begin position="343"/>
        <end position="368"/>
    </location>
</feature>
<comment type="similarity">
    <text evidence="2 6">Belongs to the sodium:solute symporter (SSF) (TC 2.A.21) family.</text>
</comment>
<comment type="subcellular location">
    <subcellularLocation>
        <location evidence="1">Membrane</location>
        <topology evidence="1">Multi-pass membrane protein</topology>
    </subcellularLocation>
</comment>
<evidence type="ECO:0000256" key="4">
    <source>
        <dbReference type="ARBA" id="ARBA00022989"/>
    </source>
</evidence>
<evidence type="ECO:0000256" key="2">
    <source>
        <dbReference type="ARBA" id="ARBA00006434"/>
    </source>
</evidence>
<feature type="compositionally biased region" description="Basic and acidic residues" evidence="7">
    <location>
        <begin position="578"/>
        <end position="593"/>
    </location>
</feature>
<keyword evidence="4 8" id="KW-1133">Transmembrane helix</keyword>
<dbReference type="PANTHER" id="PTHR11819">
    <property type="entry name" value="SOLUTE CARRIER FAMILY 5"/>
    <property type="match status" value="1"/>
</dbReference>
<gene>
    <name evidence="9" type="ORF">SACU0126_LOCUS27172</name>
</gene>
<sequence length="613" mass="66089">MFSALDVSTFMVWTVGVGVLTWWIIRTYMPATKDAASDNFAGGNSLPWYVVAGSLMLTNLSTEQLVGLNGTIFGDGCMSGIFWETFAGCAMVVLANVLLPRYMRLGLITTSGFLGERFDLQTRTIVSGFFLVFYTFGLCPVVLYTGSLAFRQVFELEDIPLWQISLVIGTLGAFYALFGGLKAVAISDCLNGVGLIVVGLWVPIAALQKVGGVSVLFEEASYLKPLVQESAVFDSESMTRKNGDPEVPWHTVLTGMLLIQFYYWSTNQVICQRVLAAKSLADGQKGVLFAATMKVVGFVMLCVPGLIGAVMQERGILVNGEPFRIDKADKVYPVMVRAVMPSWSLGCFAGVLLGSVLSTFNSALNSASTIFGLEVYKIYIRPNASDKEVVKVATIFGAACTVMSFIIAPALESVDGIFTLLQKMTSWMALPIVLVFYAGMVSNWPDAFAAKVGFLVAGTTYAAGQFVDEIHYLHVLAICFVLSAASVALVTYVPGIRSALRQASVQKPYEMPAPTTDIDLTPWRYGRHCGGAVFVMILVLTVSLQLGSLHIFGAFWLMWVCGIATLMWLPASSATKESARDVVTKTSTKDGEKAGAGAPAPAEEKSAKVAIEV</sequence>
<dbReference type="Pfam" id="PF00474">
    <property type="entry name" value="SSF"/>
    <property type="match status" value="1"/>
</dbReference>
<feature type="transmembrane region" description="Helical" evidence="8">
    <location>
        <begin position="529"/>
        <end position="547"/>
    </location>
</feature>
<dbReference type="Gene3D" id="1.20.1730.10">
    <property type="entry name" value="Sodium/glucose cotransporter"/>
    <property type="match status" value="1"/>
</dbReference>
<proteinExistence type="inferred from homology"/>
<feature type="transmembrane region" description="Helical" evidence="8">
    <location>
        <begin position="190"/>
        <end position="207"/>
    </location>
</feature>
<dbReference type="NCBIfam" id="NF007790">
    <property type="entry name" value="PRK10484.1"/>
    <property type="match status" value="1"/>
</dbReference>
<dbReference type="GO" id="GO:0005412">
    <property type="term" value="F:D-glucose:sodium symporter activity"/>
    <property type="evidence" value="ECO:0007669"/>
    <property type="project" value="TreeGrafter"/>
</dbReference>
<dbReference type="EMBL" id="HBIQ01085130">
    <property type="protein sequence ID" value="CAE0586517.1"/>
    <property type="molecule type" value="Transcribed_RNA"/>
</dbReference>
<feature type="transmembrane region" description="Helical" evidence="8">
    <location>
        <begin position="473"/>
        <end position="493"/>
    </location>
</feature>
<evidence type="ECO:0000313" key="9">
    <source>
        <dbReference type="EMBL" id="CAE0586517.1"/>
    </source>
</evidence>
<evidence type="ECO:0000256" key="1">
    <source>
        <dbReference type="ARBA" id="ARBA00004141"/>
    </source>
</evidence>
<reference evidence="9" key="1">
    <citation type="submission" date="2021-01" db="EMBL/GenBank/DDBJ databases">
        <authorList>
            <person name="Corre E."/>
            <person name="Pelletier E."/>
            <person name="Niang G."/>
            <person name="Scheremetjew M."/>
            <person name="Finn R."/>
            <person name="Kale V."/>
            <person name="Holt S."/>
            <person name="Cochrane G."/>
            <person name="Meng A."/>
            <person name="Brown T."/>
            <person name="Cohen L."/>
        </authorList>
    </citation>
    <scope>NUCLEOTIDE SEQUENCE</scope>
    <source>
        <strain evidence="9">SPMC142</strain>
    </source>
</reference>
<keyword evidence="5 8" id="KW-0472">Membrane</keyword>
<feature type="transmembrane region" description="Helical" evidence="8">
    <location>
        <begin position="247"/>
        <end position="265"/>
    </location>
</feature>
<dbReference type="NCBIfam" id="TIGR00813">
    <property type="entry name" value="sss"/>
    <property type="match status" value="1"/>
</dbReference>
<feature type="transmembrane region" description="Helical" evidence="8">
    <location>
        <begin position="417"/>
        <end position="436"/>
    </location>
</feature>
<feature type="transmembrane region" description="Helical" evidence="8">
    <location>
        <begin position="286"/>
        <end position="307"/>
    </location>
</feature>
<feature type="transmembrane region" description="Helical" evidence="8">
    <location>
        <begin position="448"/>
        <end position="467"/>
    </location>
</feature>
<feature type="transmembrane region" description="Helical" evidence="8">
    <location>
        <begin position="389"/>
        <end position="411"/>
    </location>
</feature>
<evidence type="ECO:0000256" key="6">
    <source>
        <dbReference type="RuleBase" id="RU362091"/>
    </source>
</evidence>
<dbReference type="AlphaFoldDB" id="A0A7S3TLN1"/>
<feature type="transmembrane region" description="Helical" evidence="8">
    <location>
        <begin position="124"/>
        <end position="147"/>
    </location>
</feature>
<feature type="transmembrane region" description="Helical" evidence="8">
    <location>
        <begin position="553"/>
        <end position="571"/>
    </location>
</feature>
<dbReference type="InterPro" id="IPR038377">
    <property type="entry name" value="Na/Glc_symporter_sf"/>
</dbReference>
<organism evidence="9">
    <name type="scientific">Strombidinopsis acuminata</name>
    <dbReference type="NCBI Taxonomy" id="141414"/>
    <lineage>
        <taxon>Eukaryota</taxon>
        <taxon>Sar</taxon>
        <taxon>Alveolata</taxon>
        <taxon>Ciliophora</taxon>
        <taxon>Intramacronucleata</taxon>
        <taxon>Spirotrichea</taxon>
        <taxon>Choreotrichia</taxon>
        <taxon>Choreotrichida</taxon>
        <taxon>Strombidinopsidae</taxon>
        <taxon>Strombidinopsis</taxon>
    </lineage>
</organism>
<evidence type="ECO:0000256" key="7">
    <source>
        <dbReference type="SAM" id="MobiDB-lite"/>
    </source>
</evidence>
<accession>A0A7S3TLN1</accession>
<dbReference type="PANTHER" id="PTHR11819:SF195">
    <property type="entry name" value="SODIUM_GLUCOSE COTRANSPORTER 4"/>
    <property type="match status" value="1"/>
</dbReference>
<evidence type="ECO:0000256" key="8">
    <source>
        <dbReference type="SAM" id="Phobius"/>
    </source>
</evidence>
<feature type="transmembrane region" description="Helical" evidence="8">
    <location>
        <begin position="7"/>
        <end position="25"/>
    </location>
</feature>
<feature type="region of interest" description="Disordered" evidence="7">
    <location>
        <begin position="578"/>
        <end position="613"/>
    </location>
</feature>
<feature type="transmembrane region" description="Helical" evidence="8">
    <location>
        <begin position="81"/>
        <end position="103"/>
    </location>
</feature>
<dbReference type="PROSITE" id="PS50283">
    <property type="entry name" value="NA_SOLUT_SYMP_3"/>
    <property type="match status" value="1"/>
</dbReference>
<evidence type="ECO:0000256" key="3">
    <source>
        <dbReference type="ARBA" id="ARBA00022692"/>
    </source>
</evidence>
<dbReference type="GO" id="GO:0005886">
    <property type="term" value="C:plasma membrane"/>
    <property type="evidence" value="ECO:0007669"/>
    <property type="project" value="TreeGrafter"/>
</dbReference>
<dbReference type="InterPro" id="IPR001734">
    <property type="entry name" value="Na/solute_symporter"/>
</dbReference>
<protein>
    <submittedName>
        <fullName evidence="9">Uncharacterized protein</fullName>
    </submittedName>
</protein>
<keyword evidence="3 8" id="KW-0812">Transmembrane</keyword>
<feature type="transmembrane region" description="Helical" evidence="8">
    <location>
        <begin position="159"/>
        <end position="178"/>
    </location>
</feature>